<evidence type="ECO:0000256" key="6">
    <source>
        <dbReference type="ARBA" id="ARBA00022777"/>
    </source>
</evidence>
<dbReference type="InterPro" id="IPR003594">
    <property type="entry name" value="HATPase_dom"/>
</dbReference>
<dbReference type="PANTHER" id="PTHR43547:SF2">
    <property type="entry name" value="HYBRID SIGNAL TRANSDUCTION HISTIDINE KINASE C"/>
    <property type="match status" value="1"/>
</dbReference>
<accession>A0A8J7U6Z6</accession>
<feature type="domain" description="Histidine kinase" evidence="17">
    <location>
        <begin position="925"/>
        <end position="1147"/>
    </location>
</feature>
<dbReference type="Gene3D" id="1.10.287.130">
    <property type="match status" value="1"/>
</dbReference>
<evidence type="ECO:0000256" key="4">
    <source>
        <dbReference type="ARBA" id="ARBA00022679"/>
    </source>
</evidence>
<keyword evidence="9" id="KW-0805">Transcription regulation</keyword>
<dbReference type="SMART" id="SM00388">
    <property type="entry name" value="HisKA"/>
    <property type="match status" value="1"/>
</dbReference>
<evidence type="ECO:0000259" key="16">
    <source>
        <dbReference type="PROSITE" id="PS01124"/>
    </source>
</evidence>
<dbReference type="GO" id="GO:0005524">
    <property type="term" value="F:ATP binding"/>
    <property type="evidence" value="ECO:0007669"/>
    <property type="project" value="UniProtKB-KW"/>
</dbReference>
<evidence type="ECO:0000256" key="13">
    <source>
        <dbReference type="SAM" id="Coils"/>
    </source>
</evidence>
<reference evidence="19" key="1">
    <citation type="submission" date="2021-03" db="EMBL/GenBank/DDBJ databases">
        <authorList>
            <person name="Wang G."/>
        </authorList>
    </citation>
    <scope>NUCLEOTIDE SEQUENCE</scope>
    <source>
        <strain evidence="19">KCTC 12899</strain>
    </source>
</reference>
<dbReference type="GO" id="GO:0043565">
    <property type="term" value="F:sequence-specific DNA binding"/>
    <property type="evidence" value="ECO:0007669"/>
    <property type="project" value="InterPro"/>
</dbReference>
<dbReference type="Gene3D" id="2.130.10.10">
    <property type="entry name" value="YVTN repeat-like/Quinoprotein amine dehydrogenase"/>
    <property type="match status" value="3"/>
</dbReference>
<feature type="domain" description="HTH araC/xylS-type" evidence="16">
    <location>
        <begin position="1344"/>
        <end position="1443"/>
    </location>
</feature>
<keyword evidence="13" id="KW-0175">Coiled coil</keyword>
<dbReference type="Pfam" id="PF07495">
    <property type="entry name" value="Y_Y_Y"/>
    <property type="match status" value="1"/>
</dbReference>
<feature type="coiled-coil region" evidence="13">
    <location>
        <begin position="850"/>
        <end position="915"/>
    </location>
</feature>
<evidence type="ECO:0000313" key="19">
    <source>
        <dbReference type="EMBL" id="MBO1321958.1"/>
    </source>
</evidence>
<comment type="caution">
    <text evidence="19">The sequence shown here is derived from an EMBL/GenBank/DDBJ whole genome shotgun (WGS) entry which is preliminary data.</text>
</comment>
<keyword evidence="15" id="KW-0732">Signal</keyword>
<evidence type="ECO:0000256" key="2">
    <source>
        <dbReference type="ARBA" id="ARBA00012438"/>
    </source>
</evidence>
<evidence type="ECO:0000256" key="8">
    <source>
        <dbReference type="ARBA" id="ARBA00023012"/>
    </source>
</evidence>
<gene>
    <name evidence="19" type="ORF">J3U88_25985</name>
</gene>
<evidence type="ECO:0000256" key="10">
    <source>
        <dbReference type="ARBA" id="ARBA00023125"/>
    </source>
</evidence>
<dbReference type="CDD" id="cd00082">
    <property type="entry name" value="HisKA"/>
    <property type="match status" value="1"/>
</dbReference>
<evidence type="ECO:0000256" key="9">
    <source>
        <dbReference type="ARBA" id="ARBA00023015"/>
    </source>
</evidence>
<keyword evidence="8" id="KW-0902">Two-component regulatory system</keyword>
<proteinExistence type="predicted"/>
<dbReference type="Pfam" id="PF00072">
    <property type="entry name" value="Response_reg"/>
    <property type="match status" value="1"/>
</dbReference>
<dbReference type="SUPFAM" id="SSF52172">
    <property type="entry name" value="CheY-like"/>
    <property type="match status" value="1"/>
</dbReference>
<keyword evidence="5" id="KW-0547">Nucleotide-binding</keyword>
<keyword evidence="3 12" id="KW-0597">Phosphoprotein</keyword>
<dbReference type="SMART" id="SM00448">
    <property type="entry name" value="REC"/>
    <property type="match status" value="1"/>
</dbReference>
<dbReference type="InterPro" id="IPR036890">
    <property type="entry name" value="HATPase_C_sf"/>
</dbReference>
<dbReference type="PROSITE" id="PS50109">
    <property type="entry name" value="HIS_KIN"/>
    <property type="match status" value="1"/>
</dbReference>
<keyword evidence="20" id="KW-1185">Reference proteome</keyword>
<dbReference type="Gene3D" id="2.60.40.10">
    <property type="entry name" value="Immunoglobulins"/>
    <property type="match status" value="1"/>
</dbReference>
<dbReference type="Proteomes" id="UP000664417">
    <property type="component" value="Unassembled WGS sequence"/>
</dbReference>
<dbReference type="InterPro" id="IPR018060">
    <property type="entry name" value="HTH_AraC"/>
</dbReference>
<dbReference type="InterPro" id="IPR018062">
    <property type="entry name" value="HTH_AraC-typ_CS"/>
</dbReference>
<dbReference type="PROSITE" id="PS00041">
    <property type="entry name" value="HTH_ARAC_FAMILY_1"/>
    <property type="match status" value="1"/>
</dbReference>
<dbReference type="GO" id="GO:0003700">
    <property type="term" value="F:DNA-binding transcription factor activity"/>
    <property type="evidence" value="ECO:0007669"/>
    <property type="project" value="InterPro"/>
</dbReference>
<dbReference type="SUPFAM" id="SSF55874">
    <property type="entry name" value="ATPase domain of HSP90 chaperone/DNA topoisomerase II/histidine kinase"/>
    <property type="match status" value="1"/>
</dbReference>
<dbReference type="SUPFAM" id="SSF47384">
    <property type="entry name" value="Homodimeric domain of signal transducing histidine kinase"/>
    <property type="match status" value="1"/>
</dbReference>
<evidence type="ECO:0000259" key="17">
    <source>
        <dbReference type="PROSITE" id="PS50109"/>
    </source>
</evidence>
<comment type="catalytic activity">
    <reaction evidence="1">
        <text>ATP + protein L-histidine = ADP + protein N-phospho-L-histidine.</text>
        <dbReference type="EC" id="2.7.13.3"/>
    </reaction>
</comment>
<dbReference type="Gene3D" id="1.10.10.60">
    <property type="entry name" value="Homeodomain-like"/>
    <property type="match status" value="1"/>
</dbReference>
<dbReference type="EMBL" id="JAFREP010000029">
    <property type="protein sequence ID" value="MBO1321958.1"/>
    <property type="molecule type" value="Genomic_DNA"/>
</dbReference>
<feature type="region of interest" description="Disordered" evidence="14">
    <location>
        <begin position="111"/>
        <end position="130"/>
    </location>
</feature>
<dbReference type="GO" id="GO:0000155">
    <property type="term" value="F:phosphorelay sensor kinase activity"/>
    <property type="evidence" value="ECO:0007669"/>
    <property type="project" value="InterPro"/>
</dbReference>
<dbReference type="CDD" id="cd00075">
    <property type="entry name" value="HATPase"/>
    <property type="match status" value="1"/>
</dbReference>
<feature type="signal peptide" evidence="15">
    <location>
        <begin position="1"/>
        <end position="17"/>
    </location>
</feature>
<dbReference type="Gene3D" id="3.40.50.2300">
    <property type="match status" value="1"/>
</dbReference>
<dbReference type="InterPro" id="IPR001789">
    <property type="entry name" value="Sig_transdc_resp-reg_receiver"/>
</dbReference>
<dbReference type="SMART" id="SM00387">
    <property type="entry name" value="HATPase_c"/>
    <property type="match status" value="1"/>
</dbReference>
<dbReference type="RefSeq" id="WP_207861930.1">
    <property type="nucleotide sequence ID" value="NZ_JAFREP010000029.1"/>
</dbReference>
<dbReference type="InterPro" id="IPR009057">
    <property type="entry name" value="Homeodomain-like_sf"/>
</dbReference>
<evidence type="ECO:0000256" key="7">
    <source>
        <dbReference type="ARBA" id="ARBA00022840"/>
    </source>
</evidence>
<dbReference type="InterPro" id="IPR011123">
    <property type="entry name" value="Y_Y_Y"/>
</dbReference>
<dbReference type="InterPro" id="IPR004358">
    <property type="entry name" value="Sig_transdc_His_kin-like_C"/>
</dbReference>
<dbReference type="Gene3D" id="3.30.565.10">
    <property type="entry name" value="Histidine kinase-like ATPase, C-terminal domain"/>
    <property type="match status" value="1"/>
</dbReference>
<dbReference type="InterPro" id="IPR036097">
    <property type="entry name" value="HisK_dim/P_sf"/>
</dbReference>
<dbReference type="PROSITE" id="PS01124">
    <property type="entry name" value="HTH_ARAC_FAMILY_2"/>
    <property type="match status" value="1"/>
</dbReference>
<dbReference type="PROSITE" id="PS50110">
    <property type="entry name" value="RESPONSE_REGULATORY"/>
    <property type="match status" value="1"/>
</dbReference>
<evidence type="ECO:0000256" key="12">
    <source>
        <dbReference type="PROSITE-ProRule" id="PRU00169"/>
    </source>
</evidence>
<name>A0A8J7U6Z6_9BACT</name>
<dbReference type="InterPro" id="IPR003661">
    <property type="entry name" value="HisK_dim/P_dom"/>
</dbReference>
<feature type="chain" id="PRO_5035253084" description="histidine kinase" evidence="15">
    <location>
        <begin position="18"/>
        <end position="1447"/>
    </location>
</feature>
<keyword evidence="6" id="KW-0418">Kinase</keyword>
<feature type="modified residue" description="4-aspartylphosphate" evidence="12">
    <location>
        <position position="1245"/>
    </location>
</feature>
<dbReference type="Pfam" id="PF12833">
    <property type="entry name" value="HTH_18"/>
    <property type="match status" value="1"/>
</dbReference>
<evidence type="ECO:0000259" key="18">
    <source>
        <dbReference type="PROSITE" id="PS50110"/>
    </source>
</evidence>
<evidence type="ECO:0000256" key="14">
    <source>
        <dbReference type="SAM" id="MobiDB-lite"/>
    </source>
</evidence>
<evidence type="ECO:0000256" key="3">
    <source>
        <dbReference type="ARBA" id="ARBA00022553"/>
    </source>
</evidence>
<dbReference type="SUPFAM" id="SSF63829">
    <property type="entry name" value="Calcium-dependent phosphotriesterase"/>
    <property type="match status" value="3"/>
</dbReference>
<dbReference type="SMART" id="SM00342">
    <property type="entry name" value="HTH_ARAC"/>
    <property type="match status" value="1"/>
</dbReference>
<dbReference type="InterPro" id="IPR011006">
    <property type="entry name" value="CheY-like_superfamily"/>
</dbReference>
<dbReference type="InterPro" id="IPR005467">
    <property type="entry name" value="His_kinase_dom"/>
</dbReference>
<keyword evidence="4" id="KW-0808">Transferase</keyword>
<dbReference type="FunFam" id="3.30.565.10:FF:000037">
    <property type="entry name" value="Hybrid sensor histidine kinase/response regulator"/>
    <property type="match status" value="1"/>
</dbReference>
<keyword evidence="10" id="KW-0238">DNA-binding</keyword>
<evidence type="ECO:0000256" key="1">
    <source>
        <dbReference type="ARBA" id="ARBA00000085"/>
    </source>
</evidence>
<feature type="domain" description="Response regulatory" evidence="18">
    <location>
        <begin position="1197"/>
        <end position="1312"/>
    </location>
</feature>
<evidence type="ECO:0000256" key="15">
    <source>
        <dbReference type="SAM" id="SignalP"/>
    </source>
</evidence>
<evidence type="ECO:0000256" key="11">
    <source>
        <dbReference type="ARBA" id="ARBA00023163"/>
    </source>
</evidence>
<dbReference type="Pfam" id="PF00512">
    <property type="entry name" value="HisKA"/>
    <property type="match status" value="1"/>
</dbReference>
<keyword evidence="7" id="KW-0067">ATP-binding</keyword>
<dbReference type="InterPro" id="IPR013783">
    <property type="entry name" value="Ig-like_fold"/>
</dbReference>
<sequence length="1447" mass="160372">MTSLLLLPCLWLQLVAADDAFFQLNLWDVSTRNAALSLTQDASGLMWIGANDGLLYHDGARLHRYASPRAVETGLDGARVLALARDPNAGIWIGTDIGLFHLLPEQGTLKHYRADHPPDSDPPPNRRSSERLPQTKVWCLYFDSHARLWVGTESGLARFHPETETFTLYQKQPDNASGLLHAIVYAVVEDLDGALWIGTGGSLQKFDPERETFDNHIHASGLDMGRFAGGVYALRVDATNRIWAGVAIEHAPAKQSRLIRLSADRQRLDTIPVPTPTGPSDKAVRALEADGRGGFWLALNDPRGGGLYRLDPENNKVQHVHPHQQSAPSLMHQSIQTMTLSARGRLWIGTMDQGIFVLDRHRALFHPVRPDANRADSLVGRQVWGMAEDENGRLWISSVFNGLERWDPATNQSLSFANLPDNAAPTPIRMSTDLYRSQNGQIYLAAFGKGLLRLNQDETAFEQVFPNNDNPARVDLFVRAIRRGPNGALWLATTADMVLFDPESGLSRRFDYPWPAEEQPFIIRAVSEPRHHSIYIAARDQPLLRFDTTTHRFDPPLAETPRDLQINGLHLDAEALVWIATSKGLVRYDPASAVFRNLSGDLGLPDASLWSLGESRDGSFWLHGPGGLWQIQKDWGTPRSFRLPAGFQARLSSNTTFYQAPSGRIYLGGNPGFVYFDPEAAEVPARPSPVLLTGLHTAFDERRLESPLAIAAAGITDTGVTLPFDQTDITLHFAAPDSNEGNPPSFSTFLKNHDSDWRPPSLGNVATYSRLKPGRYEFQVKARNADGVWRNEPFRIPITVLPPWWQTTAARLGFVLAAILLLVAGDRFRANRVLARARADHQQREAETALKAAQYEAKAVAAEAEALRQENERKNLALAKARELEEANSHLAQQAEALRRERETTERQAQELVEQDQLKSRFFANISHELRTPLALILPSLVDLKTHRHGPLPEGYARLVEAAHHQGNRLLRLINQLLDLAKLEAHHMPLRARHADLTRFLQNMVTVFEPAAAQRGIALRFTAAEDVRHGIFEAEKLEKVIANLLSNALKFTGEGGKIKVALAREPRNGADWAVIQVKDTGIGMDPDEQNRVFDRFYQVGREKNGQQGTGLGLSLVRELTERHHGTVTLQSEPGFGTTFTLYLPLEASAFAAGEIVEDTDPCDPSPNPLETAELVSLREVAIPTPAAPQAADDARPLILLADDHADFRAYLAENLARRFRVAAYATGAEALAAVKKHAPDLVLSDVTMPDMDGFELCHALKSEADTAHLPVILLTAKASDQSKREGLALGADAYLAKPVEMAELVLRMEGLIETRRSLRDRYSKELVLGPKRIVADSADEQWLRHLREVGETHLADADFSVARLAEEIGLSRRQLQRKLNEVTGLSPSAFLRSMRLQRAADLLQQQAGTVAEVAYAAGFKNPDHFSRVFSQEFGTAPSKFAGTSQDR</sequence>
<evidence type="ECO:0000256" key="5">
    <source>
        <dbReference type="ARBA" id="ARBA00022741"/>
    </source>
</evidence>
<dbReference type="Pfam" id="PF02518">
    <property type="entry name" value="HATPase_c"/>
    <property type="match status" value="1"/>
</dbReference>
<dbReference type="PRINTS" id="PR00344">
    <property type="entry name" value="BCTRLSENSOR"/>
</dbReference>
<organism evidence="19 20">
    <name type="scientific">Acanthopleuribacter pedis</name>
    <dbReference type="NCBI Taxonomy" id="442870"/>
    <lineage>
        <taxon>Bacteria</taxon>
        <taxon>Pseudomonadati</taxon>
        <taxon>Acidobacteriota</taxon>
        <taxon>Holophagae</taxon>
        <taxon>Acanthopleuribacterales</taxon>
        <taxon>Acanthopleuribacteraceae</taxon>
        <taxon>Acanthopleuribacter</taxon>
    </lineage>
</organism>
<dbReference type="PANTHER" id="PTHR43547">
    <property type="entry name" value="TWO-COMPONENT HISTIDINE KINASE"/>
    <property type="match status" value="1"/>
</dbReference>
<dbReference type="InterPro" id="IPR015943">
    <property type="entry name" value="WD40/YVTN_repeat-like_dom_sf"/>
</dbReference>
<dbReference type="SUPFAM" id="SSF46689">
    <property type="entry name" value="Homeodomain-like"/>
    <property type="match status" value="1"/>
</dbReference>
<evidence type="ECO:0000313" key="20">
    <source>
        <dbReference type="Proteomes" id="UP000664417"/>
    </source>
</evidence>
<protein>
    <recommendedName>
        <fullName evidence="2">histidine kinase</fullName>
        <ecNumber evidence="2">2.7.13.3</ecNumber>
    </recommendedName>
</protein>
<dbReference type="EC" id="2.7.13.3" evidence="2"/>
<keyword evidence="11" id="KW-0804">Transcription</keyword>